<dbReference type="STRING" id="1408163.A0A0F4Z695"/>
<dbReference type="InterPro" id="IPR036291">
    <property type="entry name" value="NAD(P)-bd_dom_sf"/>
</dbReference>
<organism evidence="3 4">
    <name type="scientific">Rasamsonia emersonii (strain ATCC 16479 / CBS 393.64 / IMI 116815)</name>
    <dbReference type="NCBI Taxonomy" id="1408163"/>
    <lineage>
        <taxon>Eukaryota</taxon>
        <taxon>Fungi</taxon>
        <taxon>Dikarya</taxon>
        <taxon>Ascomycota</taxon>
        <taxon>Pezizomycotina</taxon>
        <taxon>Eurotiomycetes</taxon>
        <taxon>Eurotiomycetidae</taxon>
        <taxon>Eurotiales</taxon>
        <taxon>Trichocomaceae</taxon>
        <taxon>Rasamsonia</taxon>
    </lineage>
</organism>
<dbReference type="OrthoDB" id="329835at2759"/>
<keyword evidence="1" id="KW-0808">Transferase</keyword>
<accession>A0A0F4Z695</accession>
<evidence type="ECO:0000313" key="4">
    <source>
        <dbReference type="Proteomes" id="UP000053958"/>
    </source>
</evidence>
<dbReference type="InterPro" id="IPR020843">
    <property type="entry name" value="ER"/>
</dbReference>
<evidence type="ECO:0000259" key="2">
    <source>
        <dbReference type="SMART" id="SM00829"/>
    </source>
</evidence>
<dbReference type="RefSeq" id="XP_013332457.1">
    <property type="nucleotide sequence ID" value="XM_013477003.1"/>
</dbReference>
<keyword evidence="4" id="KW-1185">Reference proteome</keyword>
<dbReference type="GO" id="GO:0016740">
    <property type="term" value="F:transferase activity"/>
    <property type="evidence" value="ECO:0007669"/>
    <property type="project" value="UniProtKB-KW"/>
</dbReference>
<feature type="domain" description="Enoyl reductase (ER)" evidence="2">
    <location>
        <begin position="9"/>
        <end position="227"/>
    </location>
</feature>
<dbReference type="SMART" id="SM00829">
    <property type="entry name" value="PKS_ER"/>
    <property type="match status" value="1"/>
</dbReference>
<dbReference type="SUPFAM" id="SSF51735">
    <property type="entry name" value="NAD(P)-binding Rossmann-fold domains"/>
    <property type="match status" value="1"/>
</dbReference>
<dbReference type="EMBL" id="LASV01000007">
    <property type="protein sequence ID" value="KKA25845.1"/>
    <property type="molecule type" value="Genomic_DNA"/>
</dbReference>
<dbReference type="Proteomes" id="UP000053958">
    <property type="component" value="Unassembled WGS sequence"/>
</dbReference>
<proteinExistence type="predicted"/>
<dbReference type="GeneID" id="25312112"/>
<gene>
    <name evidence="3" type="ORF">T310_0048</name>
</gene>
<dbReference type="InterPro" id="IPR050444">
    <property type="entry name" value="Polyketide_Synthase"/>
</dbReference>
<name>A0A0F4Z695_RASE3</name>
<dbReference type="AlphaFoldDB" id="A0A0F4Z695"/>
<dbReference type="CDD" id="cd05195">
    <property type="entry name" value="enoyl_red"/>
    <property type="match status" value="1"/>
</dbReference>
<evidence type="ECO:0000313" key="3">
    <source>
        <dbReference type="EMBL" id="KKA25845.1"/>
    </source>
</evidence>
<protein>
    <submittedName>
        <fullName evidence="3">Fatty acid synthase</fullName>
    </submittedName>
</protein>
<comment type="caution">
    <text evidence="3">The sequence shown here is derived from an EMBL/GenBank/DDBJ whole genome shotgun (WGS) entry which is preliminary data.</text>
</comment>
<dbReference type="Gene3D" id="3.90.180.10">
    <property type="entry name" value="Medium-chain alcohol dehydrogenases, catalytic domain"/>
    <property type="match status" value="1"/>
</dbReference>
<reference evidence="3 4" key="1">
    <citation type="submission" date="2015-04" db="EMBL/GenBank/DDBJ databases">
        <authorList>
            <person name="Heijne W.H."/>
            <person name="Fedorova N.D."/>
            <person name="Nierman W.C."/>
            <person name="Vollebregt A.W."/>
            <person name="Zhao Z."/>
            <person name="Wu L."/>
            <person name="Kumar M."/>
            <person name="Stam H."/>
            <person name="van den Berg M.A."/>
            <person name="Pel H.J."/>
        </authorList>
    </citation>
    <scope>NUCLEOTIDE SEQUENCE [LARGE SCALE GENOMIC DNA]</scope>
    <source>
        <strain evidence="3 4">CBS 393.64</strain>
    </source>
</reference>
<dbReference type="Pfam" id="PF13602">
    <property type="entry name" value="ADH_zinc_N_2"/>
    <property type="match status" value="1"/>
</dbReference>
<dbReference type="PANTHER" id="PTHR45681:SF6">
    <property type="entry name" value="POLYKETIDE SYNTHASE 37"/>
    <property type="match status" value="1"/>
</dbReference>
<sequence>MLEIRENEAQFSSLVLKVFKKILKLEDNELLSPNKEYIVDNRVVKIGQCHLFLVEKELWEWSSVEDRDHVKTLEIEKVVDNEVEIDAHVIGLNLKLEKGQSVLIHLATRGVSHAIIRICKMISTEGMDIVLNSLSGELFHASWNYVAKFGKMVKLGKKDISDFGKLQINNFLLSRSYCCVDMTHLAQKRPERARRILKKCIELCARGDIQPLRPTAIFDASNIQDGF</sequence>
<dbReference type="GO" id="GO:0016491">
    <property type="term" value="F:oxidoreductase activity"/>
    <property type="evidence" value="ECO:0007669"/>
    <property type="project" value="InterPro"/>
</dbReference>
<evidence type="ECO:0000256" key="1">
    <source>
        <dbReference type="ARBA" id="ARBA00022679"/>
    </source>
</evidence>
<dbReference type="PANTHER" id="PTHR45681">
    <property type="entry name" value="POLYKETIDE SYNTHASE 44-RELATED"/>
    <property type="match status" value="1"/>
</dbReference>